<feature type="compositionally biased region" description="Basic and acidic residues" evidence="6">
    <location>
        <begin position="730"/>
        <end position="753"/>
    </location>
</feature>
<dbReference type="SMART" id="SM00356">
    <property type="entry name" value="ZnF_C3H1"/>
    <property type="match status" value="1"/>
</dbReference>
<reference evidence="8 9" key="1">
    <citation type="submission" date="2016-02" db="EMBL/GenBank/DDBJ databases">
        <title>Genome analysis of coral dinoflagellate symbionts highlights evolutionary adaptations to a symbiotic lifestyle.</title>
        <authorList>
            <person name="Aranda M."/>
            <person name="Li Y."/>
            <person name="Liew Y.J."/>
            <person name="Baumgarten S."/>
            <person name="Simakov O."/>
            <person name="Wilson M."/>
            <person name="Piel J."/>
            <person name="Ashoor H."/>
            <person name="Bougouffa S."/>
            <person name="Bajic V.B."/>
            <person name="Ryu T."/>
            <person name="Ravasi T."/>
            <person name="Bayer T."/>
            <person name="Micklem G."/>
            <person name="Kim H."/>
            <person name="Bhak J."/>
            <person name="Lajeunesse T.C."/>
            <person name="Voolstra C.R."/>
        </authorList>
    </citation>
    <scope>NUCLEOTIDE SEQUENCE [LARGE SCALE GENOMIC DNA]</scope>
    <source>
        <strain evidence="8 9">CCMP2467</strain>
    </source>
</reference>
<feature type="domain" description="C3H1-type" evidence="7">
    <location>
        <begin position="45"/>
        <end position="73"/>
    </location>
</feature>
<evidence type="ECO:0000256" key="4">
    <source>
        <dbReference type="PROSITE-ProRule" id="PRU00723"/>
    </source>
</evidence>
<keyword evidence="9" id="KW-1185">Reference proteome</keyword>
<feature type="coiled-coil region" evidence="5">
    <location>
        <begin position="543"/>
        <end position="571"/>
    </location>
</feature>
<dbReference type="SUPFAM" id="SSF56059">
    <property type="entry name" value="Glutathione synthetase ATP-binding domain-like"/>
    <property type="match status" value="1"/>
</dbReference>
<dbReference type="GO" id="GO:0015631">
    <property type="term" value="F:tubulin binding"/>
    <property type="evidence" value="ECO:0007669"/>
    <property type="project" value="TreeGrafter"/>
</dbReference>
<dbReference type="AlphaFoldDB" id="A0A1Q9E2R7"/>
<keyword evidence="2" id="KW-0547">Nucleotide-binding</keyword>
<feature type="compositionally biased region" description="Low complexity" evidence="6">
    <location>
        <begin position="775"/>
        <end position="789"/>
    </location>
</feature>
<comment type="caution">
    <text evidence="8">The sequence shown here is derived from an EMBL/GenBank/DDBJ whole genome shotgun (WGS) entry which is preliminary data.</text>
</comment>
<dbReference type="InterPro" id="IPR024079">
    <property type="entry name" value="MetalloPept_cat_dom_sf"/>
</dbReference>
<evidence type="ECO:0000256" key="5">
    <source>
        <dbReference type="SAM" id="Coils"/>
    </source>
</evidence>
<dbReference type="GO" id="GO:0008237">
    <property type="term" value="F:metallopeptidase activity"/>
    <property type="evidence" value="ECO:0007669"/>
    <property type="project" value="InterPro"/>
</dbReference>
<dbReference type="PROSITE" id="PS50103">
    <property type="entry name" value="ZF_C3H1"/>
    <property type="match status" value="1"/>
</dbReference>
<evidence type="ECO:0000256" key="1">
    <source>
        <dbReference type="ARBA" id="ARBA00022598"/>
    </source>
</evidence>
<dbReference type="GO" id="GO:0008270">
    <property type="term" value="F:zinc ion binding"/>
    <property type="evidence" value="ECO:0007669"/>
    <property type="project" value="UniProtKB-KW"/>
</dbReference>
<keyword evidence="3" id="KW-0067">ATP-binding</keyword>
<dbReference type="Gene3D" id="3.40.390.10">
    <property type="entry name" value="Collagenase (Catalytic Domain)"/>
    <property type="match status" value="1"/>
</dbReference>
<gene>
    <name evidence="8" type="primary">TTLL2</name>
    <name evidence="8" type="ORF">AK812_SmicGene15522</name>
</gene>
<dbReference type="GO" id="GO:0036064">
    <property type="term" value="C:ciliary basal body"/>
    <property type="evidence" value="ECO:0007669"/>
    <property type="project" value="TreeGrafter"/>
</dbReference>
<dbReference type="InterPro" id="IPR000571">
    <property type="entry name" value="Znf_CCCH"/>
</dbReference>
<dbReference type="Proteomes" id="UP000186817">
    <property type="component" value="Unassembled WGS sequence"/>
</dbReference>
<dbReference type="EMBL" id="LSRX01000283">
    <property type="protein sequence ID" value="OLQ01717.1"/>
    <property type="molecule type" value="Genomic_DNA"/>
</dbReference>
<dbReference type="InterPro" id="IPR004344">
    <property type="entry name" value="TTL/TTLL_fam"/>
</dbReference>
<keyword evidence="4" id="KW-0862">Zinc</keyword>
<evidence type="ECO:0000256" key="3">
    <source>
        <dbReference type="ARBA" id="ARBA00022840"/>
    </source>
</evidence>
<proteinExistence type="predicted"/>
<evidence type="ECO:0000259" key="7">
    <source>
        <dbReference type="PROSITE" id="PS50103"/>
    </source>
</evidence>
<evidence type="ECO:0000313" key="9">
    <source>
        <dbReference type="Proteomes" id="UP000186817"/>
    </source>
</evidence>
<protein>
    <submittedName>
        <fullName evidence="8">Putative tubulin polyglutamylase TTLL2</fullName>
    </submittedName>
</protein>
<keyword evidence="5" id="KW-0175">Coiled coil</keyword>
<dbReference type="OrthoDB" id="310506at2759"/>
<feature type="compositionally biased region" description="Polar residues" evidence="6">
    <location>
        <begin position="794"/>
        <end position="808"/>
    </location>
</feature>
<evidence type="ECO:0000256" key="6">
    <source>
        <dbReference type="SAM" id="MobiDB-lite"/>
    </source>
</evidence>
<feature type="region of interest" description="Disordered" evidence="6">
    <location>
        <begin position="730"/>
        <end position="870"/>
    </location>
</feature>
<evidence type="ECO:0000256" key="2">
    <source>
        <dbReference type="ARBA" id="ARBA00022741"/>
    </source>
</evidence>
<keyword evidence="4" id="KW-0863">Zinc-finger</keyword>
<dbReference type="PROSITE" id="PS51221">
    <property type="entry name" value="TTL"/>
    <property type="match status" value="1"/>
</dbReference>
<organism evidence="8 9">
    <name type="scientific">Symbiodinium microadriaticum</name>
    <name type="common">Dinoflagellate</name>
    <name type="synonym">Zooxanthella microadriatica</name>
    <dbReference type="NCBI Taxonomy" id="2951"/>
    <lineage>
        <taxon>Eukaryota</taxon>
        <taxon>Sar</taxon>
        <taxon>Alveolata</taxon>
        <taxon>Dinophyceae</taxon>
        <taxon>Suessiales</taxon>
        <taxon>Symbiodiniaceae</taxon>
        <taxon>Symbiodinium</taxon>
    </lineage>
</organism>
<dbReference type="PANTHER" id="PTHR12241">
    <property type="entry name" value="TUBULIN POLYGLUTAMYLASE"/>
    <property type="match status" value="1"/>
</dbReference>
<evidence type="ECO:0000313" key="8">
    <source>
        <dbReference type="EMBL" id="OLQ01717.1"/>
    </source>
</evidence>
<keyword evidence="4" id="KW-0479">Metal-binding</keyword>
<dbReference type="Gene3D" id="3.30.470.20">
    <property type="entry name" value="ATP-grasp fold, B domain"/>
    <property type="match status" value="1"/>
</dbReference>
<dbReference type="GO" id="GO:0070740">
    <property type="term" value="F:tubulin-glutamic acid ligase activity"/>
    <property type="evidence" value="ECO:0007669"/>
    <property type="project" value="TreeGrafter"/>
</dbReference>
<sequence length="1103" mass="123864">MEGQPEGPSTDVQIFRRSLAGSQTKWQAVEAMLQQETKQRFRPPMPERPPCKRFSMEGGCPFGSSCTHLHSIDGILDVRDGPLESCEAAEAAPKVFLHKMEDRKVGRGSVSLLVRTLATGGFLTVDRPEHADLLLSNAFPSVSLLSKLRPGCTINHWPGEYELCSKDRMARLLRGLPFCPSTYILPHEWPQLASECSDMKEALWISKPCQLGEGRHIQIWRSTDLANLWQSSGDAFGPLGSCVVSRYIPNPLLVEGRKIDLRVYAMVTSLQPLEAFVFREGLVRICGATYDRNTFQDLSAHVSNNAVQTKASRHASGRNLTLQQLWDSIGHEHHRETLWKRILRTVRDSLTMWQPAALAAAKGRDMASVRCYSLLAFDLLIDDLGSVWILEVNSKPALHAQSPSLKAIFPVHFAVKANLLADLFCMVGLPSKHGQTPSNAAFGGETLGFERLELVAADPAIVLWLAADWGRFCRYMEASAIVAAASACSCWWHADCARLTEKESRHQEVHETGTSKTRKPNWPRLIPEPDVISRQVKAQPVPISIHKNSLNKVEEQKKKKLQEEKGKVLAKYDEADHFNLETASRRDHEAAFDDLKKQVESERMAECTFFPKTEKKAVAIADNATVRHNVASVLREDALVKQKQAKEYQALKRYEEDLHDASQFYTWQEKMKEKDHNEEEMRVRQRIVEMQLSREVAMEAFDSAVRKKHILAEHQREELQVEFDMQERMREHEMGEKKQLVEETKEVRVDAGHKMRLSRRSSKERPSLPSLPPCGTQSTGTGAPSGPSGRRARSQSPAPQLPTTSQSLPGPGTGSLEMGRIRRPSKSVSSRPVSPMPPVTKGATRVGRTASALDKWRNLPRDEPGSWVPPPPEAQLEAIGLQHDEDAVRLMSEGKSVPIQMHEMYPDRQSSPVEMNKLQRILQPLSPLFLPPLPAIPDTWMFDSKEKPQTFKEYVLEQPPLPSRTHHTIYLLPLTEPGGSSVGSLPDLRIFQSFLEAWFGLPCKILHHDPMLSGKGIAVRGNGHGNDVQYHAKDSLRQLRIRLPADGFCILGITMVDLFDSTQTFVLSSISARDRAGIFSFCRMDPAWYRVSCRMDFDAVSSV</sequence>
<dbReference type="GO" id="GO:0005524">
    <property type="term" value="F:ATP binding"/>
    <property type="evidence" value="ECO:0007669"/>
    <property type="project" value="UniProtKB-KW"/>
</dbReference>
<dbReference type="Pfam" id="PF00642">
    <property type="entry name" value="zf-CCCH"/>
    <property type="match status" value="1"/>
</dbReference>
<feature type="zinc finger region" description="C3H1-type" evidence="4">
    <location>
        <begin position="45"/>
        <end position="73"/>
    </location>
</feature>
<dbReference type="GO" id="GO:0000226">
    <property type="term" value="P:microtubule cytoskeleton organization"/>
    <property type="evidence" value="ECO:0007669"/>
    <property type="project" value="TreeGrafter"/>
</dbReference>
<dbReference type="Pfam" id="PF03133">
    <property type="entry name" value="TTL"/>
    <property type="match status" value="1"/>
</dbReference>
<feature type="compositionally biased region" description="Basic and acidic residues" evidence="6">
    <location>
        <begin position="854"/>
        <end position="864"/>
    </location>
</feature>
<accession>A0A1Q9E2R7</accession>
<keyword evidence="1" id="KW-0436">Ligase</keyword>
<name>A0A1Q9E2R7_SYMMI</name>